<evidence type="ECO:0000256" key="4">
    <source>
        <dbReference type="ARBA" id="ARBA00022692"/>
    </source>
</evidence>
<accession>A0A2X0PGQ9</accession>
<dbReference type="PANTHER" id="PTHR30589:SF0">
    <property type="entry name" value="PHOSPHATIDYLGLYCEROL--PROLIPOPROTEIN DIACYLGLYCERYL TRANSFERASE"/>
    <property type="match status" value="1"/>
</dbReference>
<organism evidence="8">
    <name type="scientific">Lactococcus lactis</name>
    <dbReference type="NCBI Taxonomy" id="1358"/>
    <lineage>
        <taxon>Bacteria</taxon>
        <taxon>Bacillati</taxon>
        <taxon>Bacillota</taxon>
        <taxon>Bacilli</taxon>
        <taxon>Lactobacillales</taxon>
        <taxon>Streptococcaceae</taxon>
        <taxon>Lactococcus</taxon>
    </lineage>
</organism>
<reference evidence="10" key="2">
    <citation type="submission" date="2018-05" db="EMBL/GenBank/DDBJ databases">
        <authorList>
            <person name="Duru I."/>
        </authorList>
    </citation>
    <scope>NUCLEOTIDE SEQUENCE [LARGE SCALE GENOMIC DNA]</scope>
</reference>
<comment type="pathway">
    <text evidence="7">Protein modification; lipoprotein biosynthesis (diacylglyceryl transfer).</text>
</comment>
<evidence type="ECO:0000256" key="1">
    <source>
        <dbReference type="ARBA" id="ARBA00007150"/>
    </source>
</evidence>
<keyword evidence="5 7" id="KW-1133">Transmembrane helix</keyword>
<evidence type="ECO:0000313" key="9">
    <source>
        <dbReference type="EMBL" id="SPS11390.1"/>
    </source>
</evidence>
<feature type="transmembrane region" description="Helical" evidence="7">
    <location>
        <begin position="198"/>
        <end position="218"/>
    </location>
</feature>
<evidence type="ECO:0000256" key="6">
    <source>
        <dbReference type="ARBA" id="ARBA00023136"/>
    </source>
</evidence>
<evidence type="ECO:0000256" key="3">
    <source>
        <dbReference type="ARBA" id="ARBA00022679"/>
    </source>
</evidence>
<keyword evidence="6 7" id="KW-0472">Membrane</keyword>
<comment type="subcellular location">
    <subcellularLocation>
        <location evidence="7">Cell membrane</location>
        <topology evidence="7">Multi-pass membrane protein</topology>
    </subcellularLocation>
</comment>
<dbReference type="GO" id="GO:0008961">
    <property type="term" value="F:phosphatidylglycerol-prolipoprotein diacylglyceryl transferase activity"/>
    <property type="evidence" value="ECO:0007669"/>
    <property type="project" value="UniProtKB-UniRule"/>
</dbReference>
<dbReference type="UniPathway" id="UPA00664"/>
<evidence type="ECO:0000256" key="7">
    <source>
        <dbReference type="HAMAP-Rule" id="MF_01147"/>
    </source>
</evidence>
<keyword evidence="3 7" id="KW-0808">Transferase</keyword>
<feature type="binding site" evidence="7">
    <location>
        <position position="135"/>
    </location>
    <ligand>
        <name>a 1,2-diacyl-sn-glycero-3-phospho-(1'-sn-glycerol)</name>
        <dbReference type="ChEBI" id="CHEBI:64716"/>
    </ligand>
</feature>
<keyword evidence="2 7" id="KW-1003">Cell membrane</keyword>
<sequence>MISLTINKIAFELGPLMIRWYAVLIVGGAGIGVWLAYKEAPYRHLTGEDIIDFVIWAVPSGLVGARLYYVIFNWSYYSKYPNEIIALWDGGGAIYGSLIAGSIVLFIFSYYRMVNPMDILDVAVPAVFLGQSIGRWGNFVNQEAYGKAVENLDWLPSFIQKQMYIDGSYRIPTFLFESLGTLIGFILVIFLRHRLKSILRGEVFGFYLIWYGSLRLIIEGMRTDSLMFGMLRVSQVLSLIFVLIGTYLIFYRRFKIKNVEVYNLPKGGQKNCHSS</sequence>
<dbReference type="RefSeq" id="WP_017865327.1">
    <property type="nucleotide sequence ID" value="NZ_CP157289.1"/>
</dbReference>
<name>A0A2X0PGQ9_9LACT</name>
<feature type="transmembrane region" description="Helical" evidence="7">
    <location>
        <begin position="84"/>
        <end position="111"/>
    </location>
</feature>
<dbReference type="EMBL" id="OGTW01000054">
    <property type="protein sequence ID" value="SPB25675.1"/>
    <property type="molecule type" value="Genomic_DNA"/>
</dbReference>
<comment type="catalytic activity">
    <reaction evidence="7">
        <text>L-cysteinyl-[prolipoprotein] + a 1,2-diacyl-sn-glycero-3-phospho-(1'-sn-glycerol) = an S-1,2-diacyl-sn-glyceryl-L-cysteinyl-[prolipoprotein] + sn-glycerol 1-phosphate + H(+)</text>
        <dbReference type="Rhea" id="RHEA:56712"/>
        <dbReference type="Rhea" id="RHEA-COMP:14679"/>
        <dbReference type="Rhea" id="RHEA-COMP:14680"/>
        <dbReference type="ChEBI" id="CHEBI:15378"/>
        <dbReference type="ChEBI" id="CHEBI:29950"/>
        <dbReference type="ChEBI" id="CHEBI:57685"/>
        <dbReference type="ChEBI" id="CHEBI:64716"/>
        <dbReference type="ChEBI" id="CHEBI:140658"/>
        <dbReference type="EC" id="2.5.1.145"/>
    </reaction>
</comment>
<feature type="transmembrane region" description="Helical" evidence="7">
    <location>
        <begin position="230"/>
        <end position="250"/>
    </location>
</feature>
<comment type="function">
    <text evidence="7">Catalyzes the transfer of the diacylglyceryl group from phosphatidylglycerol to the sulfhydryl group of the N-terminal cysteine of a prolipoprotein, the first step in the formation of mature lipoproteins.</text>
</comment>
<dbReference type="HAMAP" id="MF_01147">
    <property type="entry name" value="Lgt"/>
    <property type="match status" value="1"/>
</dbReference>
<dbReference type="PANTHER" id="PTHR30589">
    <property type="entry name" value="PROLIPOPROTEIN DIACYLGLYCERYL TRANSFERASE"/>
    <property type="match status" value="1"/>
</dbReference>
<protein>
    <recommendedName>
        <fullName evidence="7">Phosphatidylglycerol--prolipoprotein diacylglyceryl transferase</fullName>
        <ecNumber evidence="7">2.5.1.145</ecNumber>
    </recommendedName>
</protein>
<dbReference type="AlphaFoldDB" id="A0A2X0PGQ9"/>
<dbReference type="PROSITE" id="PS01311">
    <property type="entry name" value="LGT"/>
    <property type="match status" value="1"/>
</dbReference>
<dbReference type="GO" id="GO:0005886">
    <property type="term" value="C:plasma membrane"/>
    <property type="evidence" value="ECO:0007669"/>
    <property type="project" value="UniProtKB-SubCell"/>
</dbReference>
<feature type="transmembrane region" description="Helical" evidence="7">
    <location>
        <begin position="53"/>
        <end position="72"/>
    </location>
</feature>
<gene>
    <name evidence="8" type="primary">lgt_2</name>
    <name evidence="7" type="synonym">lgt</name>
    <name evidence="8" type="ORF">AMHIJAGA_01324</name>
</gene>
<evidence type="ECO:0000256" key="2">
    <source>
        <dbReference type="ARBA" id="ARBA00022475"/>
    </source>
</evidence>
<keyword evidence="8" id="KW-0449">Lipoprotein</keyword>
<proteinExistence type="inferred from homology"/>
<evidence type="ECO:0000256" key="5">
    <source>
        <dbReference type="ARBA" id="ARBA00022989"/>
    </source>
</evidence>
<evidence type="ECO:0000313" key="8">
    <source>
        <dbReference type="EMBL" id="SPB25675.1"/>
    </source>
</evidence>
<keyword evidence="4 7" id="KW-0812">Transmembrane</keyword>
<dbReference type="NCBIfam" id="TIGR00544">
    <property type="entry name" value="lgt"/>
    <property type="match status" value="1"/>
</dbReference>
<feature type="transmembrane region" description="Helical" evidence="7">
    <location>
        <begin position="171"/>
        <end position="191"/>
    </location>
</feature>
<evidence type="ECO:0000313" key="10">
    <source>
        <dbReference type="Proteomes" id="UP000279235"/>
    </source>
</evidence>
<dbReference type="InterPro" id="IPR001640">
    <property type="entry name" value="Lgt"/>
</dbReference>
<dbReference type="EC" id="2.5.1.145" evidence="7"/>
<dbReference type="GO" id="GO:0042158">
    <property type="term" value="P:lipoprotein biosynthetic process"/>
    <property type="evidence" value="ECO:0007669"/>
    <property type="project" value="UniProtKB-UniRule"/>
</dbReference>
<dbReference type="Pfam" id="PF01790">
    <property type="entry name" value="LGT"/>
    <property type="match status" value="1"/>
</dbReference>
<comment type="similarity">
    <text evidence="1 7">Belongs to the Lgt family.</text>
</comment>
<dbReference type="Proteomes" id="UP000279235">
    <property type="component" value="Unassembled WGS sequence"/>
</dbReference>
<feature type="transmembrane region" description="Helical" evidence="7">
    <location>
        <begin position="20"/>
        <end position="37"/>
    </location>
</feature>
<reference evidence="8" key="1">
    <citation type="submission" date="2018-01" db="EMBL/GenBank/DDBJ databases">
        <authorList>
            <person name="Gaut B.S."/>
            <person name="Morton B.R."/>
            <person name="Clegg M.T."/>
            <person name="Duvall M.R."/>
        </authorList>
    </citation>
    <scope>NUCLEOTIDE SEQUENCE</scope>
    <source>
        <strain evidence="8">Lactococcus lactis</strain>
    </source>
</reference>
<reference evidence="9" key="3">
    <citation type="submission" date="2018-05" db="EMBL/GenBank/DDBJ databases">
        <authorList>
            <person name="Lanie J.A."/>
            <person name="Ng W.-L."/>
            <person name="Kazmierczak K.M."/>
            <person name="Andrzejewski T.M."/>
            <person name="Davidsen T.M."/>
            <person name="Wayne K.J."/>
            <person name="Tettelin H."/>
            <person name="Glass J.I."/>
            <person name="Rusch D."/>
            <person name="Podicherti R."/>
            <person name="Tsui H.-C.T."/>
            <person name="Winkler M.E."/>
        </authorList>
    </citation>
    <scope>NUCLEOTIDE SEQUENCE</scope>
    <source>
        <strain evidence="9">Lactococcus lactis</strain>
    </source>
</reference>
<dbReference type="EMBL" id="OGTW02000054">
    <property type="protein sequence ID" value="SPS11390.1"/>
    <property type="molecule type" value="Genomic_DNA"/>
</dbReference>